<name>A0A7J2TK97_ARCFL</name>
<dbReference type="InterPro" id="IPR005614">
    <property type="entry name" value="NrfD-like"/>
</dbReference>
<evidence type="ECO:0000256" key="2">
    <source>
        <dbReference type="ARBA" id="ARBA00008929"/>
    </source>
</evidence>
<feature type="transmembrane region" description="Helical" evidence="7">
    <location>
        <begin position="376"/>
        <end position="394"/>
    </location>
</feature>
<comment type="caution">
    <text evidence="8">The sequence shown here is derived from an EMBL/GenBank/DDBJ whole genome shotgun (WGS) entry which is preliminary data.</text>
</comment>
<feature type="transmembrane region" description="Helical" evidence="7">
    <location>
        <begin position="188"/>
        <end position="210"/>
    </location>
</feature>
<dbReference type="AlphaFoldDB" id="A0A7J2TK97"/>
<evidence type="ECO:0000256" key="4">
    <source>
        <dbReference type="ARBA" id="ARBA00022692"/>
    </source>
</evidence>
<gene>
    <name evidence="8" type="ORF">ENP88_06550</name>
</gene>
<evidence type="ECO:0000313" key="8">
    <source>
        <dbReference type="EMBL" id="HEH35788.1"/>
    </source>
</evidence>
<feature type="transmembrane region" description="Helical" evidence="7">
    <location>
        <begin position="82"/>
        <end position="101"/>
    </location>
</feature>
<evidence type="ECO:0000256" key="3">
    <source>
        <dbReference type="ARBA" id="ARBA00022475"/>
    </source>
</evidence>
<evidence type="ECO:0000256" key="6">
    <source>
        <dbReference type="ARBA" id="ARBA00023136"/>
    </source>
</evidence>
<proteinExistence type="inferred from homology"/>
<feature type="transmembrane region" description="Helical" evidence="7">
    <location>
        <begin position="333"/>
        <end position="356"/>
    </location>
</feature>
<keyword evidence="5 7" id="KW-1133">Transmembrane helix</keyword>
<protein>
    <recommendedName>
        <fullName evidence="9">Molybdopterin oxidoreductase</fullName>
    </recommendedName>
</protein>
<dbReference type="GO" id="GO:0005886">
    <property type="term" value="C:plasma membrane"/>
    <property type="evidence" value="ECO:0007669"/>
    <property type="project" value="UniProtKB-SubCell"/>
</dbReference>
<accession>A0A7J2TK97</accession>
<dbReference type="Gene3D" id="1.20.1630.10">
    <property type="entry name" value="Formate dehydrogenase/DMSO reductase domain"/>
    <property type="match status" value="1"/>
</dbReference>
<dbReference type="EMBL" id="DSLA01000098">
    <property type="protein sequence ID" value="HEH35788.1"/>
    <property type="molecule type" value="Genomic_DNA"/>
</dbReference>
<feature type="transmembrane region" description="Helical" evidence="7">
    <location>
        <begin position="222"/>
        <end position="246"/>
    </location>
</feature>
<dbReference type="InterPro" id="IPR052049">
    <property type="entry name" value="Electron_transfer_protein"/>
</dbReference>
<comment type="similarity">
    <text evidence="2">Belongs to the NrfD family.</text>
</comment>
<organism evidence="8">
    <name type="scientific">Archaeoglobus fulgidus</name>
    <dbReference type="NCBI Taxonomy" id="2234"/>
    <lineage>
        <taxon>Archaea</taxon>
        <taxon>Methanobacteriati</taxon>
        <taxon>Methanobacteriota</taxon>
        <taxon>Archaeoglobi</taxon>
        <taxon>Archaeoglobales</taxon>
        <taxon>Archaeoglobaceae</taxon>
        <taxon>Archaeoglobus</taxon>
    </lineage>
</organism>
<feature type="transmembrane region" description="Helical" evidence="7">
    <location>
        <begin position="47"/>
        <end position="70"/>
    </location>
</feature>
<evidence type="ECO:0008006" key="9">
    <source>
        <dbReference type="Google" id="ProtNLM"/>
    </source>
</evidence>
<feature type="transmembrane region" description="Helical" evidence="7">
    <location>
        <begin position="258"/>
        <end position="278"/>
    </location>
</feature>
<dbReference type="PANTHER" id="PTHR34856">
    <property type="entry name" value="PROTEIN NRFD"/>
    <property type="match status" value="1"/>
</dbReference>
<feature type="transmembrane region" description="Helical" evidence="7">
    <location>
        <begin position="308"/>
        <end position="326"/>
    </location>
</feature>
<evidence type="ECO:0000256" key="7">
    <source>
        <dbReference type="SAM" id="Phobius"/>
    </source>
</evidence>
<keyword evidence="3" id="KW-1003">Cell membrane</keyword>
<keyword evidence="6 7" id="KW-0472">Membrane</keyword>
<comment type="subcellular location">
    <subcellularLocation>
        <location evidence="1">Cell membrane</location>
        <topology evidence="1">Multi-pass membrane protein</topology>
    </subcellularLocation>
</comment>
<dbReference type="Pfam" id="PF03916">
    <property type="entry name" value="NrfD"/>
    <property type="match status" value="1"/>
</dbReference>
<reference evidence="8" key="1">
    <citation type="journal article" date="2020" name="mSystems">
        <title>Genome- and Community-Level Interaction Insights into Carbon Utilization and Element Cycling Functions of Hydrothermarchaeota in Hydrothermal Sediment.</title>
        <authorList>
            <person name="Zhou Z."/>
            <person name="Liu Y."/>
            <person name="Xu W."/>
            <person name="Pan J."/>
            <person name="Luo Z.H."/>
            <person name="Li M."/>
        </authorList>
    </citation>
    <scope>NUCLEOTIDE SEQUENCE [LARGE SCALE GENOMIC DNA]</scope>
    <source>
        <strain evidence="8">SpSt-26</strain>
    </source>
</reference>
<evidence type="ECO:0000256" key="5">
    <source>
        <dbReference type="ARBA" id="ARBA00022989"/>
    </source>
</evidence>
<feature type="transmembrane region" description="Helical" evidence="7">
    <location>
        <begin position="121"/>
        <end position="143"/>
    </location>
</feature>
<evidence type="ECO:0000256" key="1">
    <source>
        <dbReference type="ARBA" id="ARBA00004651"/>
    </source>
</evidence>
<keyword evidence="4 7" id="KW-0812">Transmembrane</keyword>
<dbReference type="PANTHER" id="PTHR34856:SF2">
    <property type="entry name" value="PROTEIN NRFD"/>
    <property type="match status" value="1"/>
</dbReference>
<sequence length="405" mass="45330">MRAQELVFASILLILIALGFIAAYQMHFKPLIQIEPYESALGYPWRFLVALYVFLVLIGTGAIISAAEILGIRDLEGVAKEAILIAIITITVGLITIAVDLERIERASYALLGYANPLSVMYWMIIFYVLELLFLILEGWFYFRRSLLRQSESKGFKAFVAKVLSLKFLGGFFSKPNRELDLSFAKSIGFLALITAILAYSNLGALFSATYIPLWNDALNPIYFIITAITAGSAVLIISTITTSWLTGEFEEIKRRAVFLLGRLLLFSLLASSIFIIWRTVITGYPAVSELASYSIHNLIFGKFALNFWFLEVFVGIFAPIIALIAGRRNMDALFVAAFLSLVGIFAFRFDFVYAGQIVKKISGISMETAVHPFEIMFAIGAISLLLLLYYILYKLLPMEVEHEA</sequence>